<keyword evidence="3" id="KW-1185">Reference proteome</keyword>
<dbReference type="AlphaFoldDB" id="A0AA36HT18"/>
<evidence type="ECO:0000256" key="1">
    <source>
        <dbReference type="SAM" id="MobiDB-lite"/>
    </source>
</evidence>
<feature type="compositionally biased region" description="Basic and acidic residues" evidence="1">
    <location>
        <begin position="314"/>
        <end position="325"/>
    </location>
</feature>
<proteinExistence type="predicted"/>
<accession>A0AA36HT18</accession>
<gene>
    <name evidence="2" type="ORF">EVOR1521_LOCUS4243</name>
</gene>
<dbReference type="Proteomes" id="UP001178507">
    <property type="component" value="Unassembled WGS sequence"/>
</dbReference>
<organism evidence="2 3">
    <name type="scientific">Effrenium voratum</name>
    <dbReference type="NCBI Taxonomy" id="2562239"/>
    <lineage>
        <taxon>Eukaryota</taxon>
        <taxon>Sar</taxon>
        <taxon>Alveolata</taxon>
        <taxon>Dinophyceae</taxon>
        <taxon>Suessiales</taxon>
        <taxon>Symbiodiniaceae</taxon>
        <taxon>Effrenium</taxon>
    </lineage>
</organism>
<evidence type="ECO:0000313" key="2">
    <source>
        <dbReference type="EMBL" id="CAJ1374794.1"/>
    </source>
</evidence>
<dbReference type="EMBL" id="CAUJNA010000278">
    <property type="protein sequence ID" value="CAJ1374794.1"/>
    <property type="molecule type" value="Genomic_DNA"/>
</dbReference>
<feature type="region of interest" description="Disordered" evidence="1">
    <location>
        <begin position="314"/>
        <end position="353"/>
    </location>
</feature>
<protein>
    <submittedName>
        <fullName evidence="2">Uncharacterized protein</fullName>
    </submittedName>
</protein>
<comment type="caution">
    <text evidence="2">The sequence shown here is derived from an EMBL/GenBank/DDBJ whole genome shotgun (WGS) entry which is preliminary data.</text>
</comment>
<name>A0AA36HT18_9DINO</name>
<sequence>MLVNDCDRFMTSLDPHSKLVVKYVVSTLLEVDSFSTLQPFIKIFHDLEKAVPGFLPDMAKAVMELGQCDFNIGEIHSVGESLNLHQQTKFFNSKLYGGFMKARCAHQVGQLRAAAEKPSVERLAAARRLLQSEHIAPEHKSELEQVVTLLGGASDEVKLAWLLQDIDRFDMLSAWCPKSDLGNAYYFAQKEVDWSKVQPEAFLRASSQVAALKDCLQHVVHPVARALLDKYGKWLAVCRKFPNIVPICEGIYLDLATIKLGVPMHTLPVADSIQKLSEEEKDILPKLVSLVGQKDLARDGRVLEAMRDFLPKNEEKSVAKGDKMEAPQPAPTIDESTGLPEEEAKQGDEGVVSPQSFPIGAKVRIHVSRLKRKFDGQLAEVESVGQKFVKVRMLTGPSMTETKQFLPTCIKLEEPVKAAETEKTSAASTAAQRAEAMFGKCDDI</sequence>
<reference evidence="2" key="1">
    <citation type="submission" date="2023-08" db="EMBL/GenBank/DDBJ databases">
        <authorList>
            <person name="Chen Y."/>
            <person name="Shah S."/>
            <person name="Dougan E. K."/>
            <person name="Thang M."/>
            <person name="Chan C."/>
        </authorList>
    </citation>
    <scope>NUCLEOTIDE SEQUENCE</scope>
</reference>
<evidence type="ECO:0000313" key="3">
    <source>
        <dbReference type="Proteomes" id="UP001178507"/>
    </source>
</evidence>